<feature type="transmembrane region" description="Helical" evidence="2">
    <location>
        <begin position="348"/>
        <end position="366"/>
    </location>
</feature>
<feature type="domain" description="Potassium channel" evidence="3">
    <location>
        <begin position="322"/>
        <end position="389"/>
    </location>
</feature>
<gene>
    <name evidence="4" type="ORF">ECRASSUSDP1_LOCUS29353</name>
</gene>
<organism evidence="4 5">
    <name type="scientific">Euplotes crassus</name>
    <dbReference type="NCBI Taxonomy" id="5936"/>
    <lineage>
        <taxon>Eukaryota</taxon>
        <taxon>Sar</taxon>
        <taxon>Alveolata</taxon>
        <taxon>Ciliophora</taxon>
        <taxon>Intramacronucleata</taxon>
        <taxon>Spirotrichea</taxon>
        <taxon>Hypotrichia</taxon>
        <taxon>Euplotida</taxon>
        <taxon>Euplotidae</taxon>
        <taxon>Moneuplotes</taxon>
    </lineage>
</organism>
<feature type="transmembrane region" description="Helical" evidence="2">
    <location>
        <begin position="208"/>
        <end position="228"/>
    </location>
</feature>
<feature type="transmembrane region" description="Helical" evidence="2">
    <location>
        <begin position="248"/>
        <end position="271"/>
    </location>
</feature>
<feature type="region of interest" description="Disordered" evidence="1">
    <location>
        <begin position="543"/>
        <end position="574"/>
    </location>
</feature>
<reference evidence="4" key="1">
    <citation type="submission" date="2023-07" db="EMBL/GenBank/DDBJ databases">
        <authorList>
            <consortium name="AG Swart"/>
            <person name="Singh M."/>
            <person name="Singh A."/>
            <person name="Seah K."/>
            <person name="Emmerich C."/>
        </authorList>
    </citation>
    <scope>NUCLEOTIDE SEQUENCE</scope>
    <source>
        <strain evidence="4">DP1</strain>
    </source>
</reference>
<dbReference type="InterPro" id="IPR015449">
    <property type="entry name" value="K_chnl_Ca-activ_SK"/>
</dbReference>
<keyword evidence="5" id="KW-1185">Reference proteome</keyword>
<dbReference type="Proteomes" id="UP001295684">
    <property type="component" value="Unassembled WGS sequence"/>
</dbReference>
<keyword evidence="2" id="KW-0472">Membrane</keyword>
<dbReference type="Pfam" id="PF07885">
    <property type="entry name" value="Ion_trans_2"/>
    <property type="match status" value="1"/>
</dbReference>
<name>A0AAD1YAZ4_EUPCR</name>
<evidence type="ECO:0000259" key="3">
    <source>
        <dbReference type="Pfam" id="PF07885"/>
    </source>
</evidence>
<evidence type="ECO:0000313" key="5">
    <source>
        <dbReference type="Proteomes" id="UP001295684"/>
    </source>
</evidence>
<feature type="transmembrane region" description="Helical" evidence="2">
    <location>
        <begin position="117"/>
        <end position="136"/>
    </location>
</feature>
<dbReference type="GO" id="GO:0016020">
    <property type="term" value="C:membrane"/>
    <property type="evidence" value="ECO:0007669"/>
    <property type="project" value="InterPro"/>
</dbReference>
<accession>A0AAD1YAZ4</accession>
<feature type="transmembrane region" description="Helical" evidence="2">
    <location>
        <begin position="378"/>
        <end position="398"/>
    </location>
</feature>
<dbReference type="AlphaFoldDB" id="A0AAD1YAZ4"/>
<proteinExistence type="predicted"/>
<evidence type="ECO:0000256" key="2">
    <source>
        <dbReference type="SAM" id="Phobius"/>
    </source>
</evidence>
<protein>
    <recommendedName>
        <fullName evidence="3">Potassium channel domain-containing protein</fullName>
    </recommendedName>
</protein>
<dbReference type="PANTHER" id="PTHR10153">
    <property type="entry name" value="SMALL CONDUCTANCE CALCIUM-ACTIVATED POTASSIUM CHANNEL"/>
    <property type="match status" value="1"/>
</dbReference>
<evidence type="ECO:0000256" key="1">
    <source>
        <dbReference type="SAM" id="MobiDB-lite"/>
    </source>
</evidence>
<dbReference type="GO" id="GO:0016286">
    <property type="term" value="F:small conductance calcium-activated potassium channel activity"/>
    <property type="evidence" value="ECO:0007669"/>
    <property type="project" value="InterPro"/>
</dbReference>
<dbReference type="SUPFAM" id="SSF81324">
    <property type="entry name" value="Voltage-gated potassium channels"/>
    <property type="match status" value="1"/>
</dbReference>
<dbReference type="Gene3D" id="1.10.287.70">
    <property type="match status" value="1"/>
</dbReference>
<sequence length="659" mass="77458">MESAGVLPSLGGAVQSNANLLEESKEIRVLPKSGTCKFDHSHTSVETEMIMINDPKEIENIRVDFRTTAVDESSYRDVQYKKRMQALQAQFKGTVPGKGLMSNNVNKCYNSYMCSNYISFILAYLGIALCVMENEFYIKEPNDKEDRYALLTINFVINFLLAINITFGFKLWVQFTNLLHPILQLGISESQEEFQQKNLKMRLLERPIFLCYISEIILCFVTPYQWIYEEEYSYTSEDQEVRFYINTLLLALMIIFRTYHLIRALLQFSIFMTARSERMTRIFSPDSNLVQSQLHPYIFAFRCEFKYNSFRVIVICLTYITLMFGMMFRLVEEPYSMQVSQPTFSYQNSFWVCFITMSTVGYGEFYPVSVPGKLVSTFCAFMGVFLQASSVIAMLNLLEMTTSEIFSYKLLKILEMKEKVLHKATRMLQTGFRKKKNKSTKKKERKLDIRWRKKCREFKMTTRSLWAARCENVSKMDQSSFDLAYYRSQLFKSVVLSKKLKEFVLASNKKMEKQPKPIIKVRTHRSKKRVCLVVDKEADNPMFLTKDERRPPPLEREESESISLEHQKTASMSQIKEDRAPFIPEIKERKPIFLKRQCRKSFEPKPIDLEPISLTDIKCEFFWQKKWAKMQEDFTLMDEEKTSNRHNSSKGRKVNLTEP</sequence>
<evidence type="ECO:0000313" key="4">
    <source>
        <dbReference type="EMBL" id="CAI2387719.1"/>
    </source>
</evidence>
<keyword evidence="2" id="KW-0812">Transmembrane</keyword>
<dbReference type="InterPro" id="IPR013099">
    <property type="entry name" value="K_chnl_dom"/>
</dbReference>
<feature type="transmembrane region" description="Helical" evidence="2">
    <location>
        <begin position="148"/>
        <end position="165"/>
    </location>
</feature>
<comment type="caution">
    <text evidence="4">The sequence shown here is derived from an EMBL/GenBank/DDBJ whole genome shotgun (WGS) entry which is preliminary data.</text>
</comment>
<feature type="compositionally biased region" description="Basic and acidic residues" evidence="1">
    <location>
        <begin position="543"/>
        <end position="556"/>
    </location>
</feature>
<keyword evidence="2" id="KW-1133">Transmembrane helix</keyword>
<feature type="transmembrane region" description="Helical" evidence="2">
    <location>
        <begin position="310"/>
        <end position="328"/>
    </location>
</feature>
<dbReference type="EMBL" id="CAMPGE010030210">
    <property type="protein sequence ID" value="CAI2387719.1"/>
    <property type="molecule type" value="Genomic_DNA"/>
</dbReference>
<feature type="region of interest" description="Disordered" evidence="1">
    <location>
        <begin position="637"/>
        <end position="659"/>
    </location>
</feature>